<protein>
    <submittedName>
        <fullName evidence="9">ABC transporter permease</fullName>
    </submittedName>
</protein>
<feature type="transmembrane region" description="Helical" evidence="7">
    <location>
        <begin position="283"/>
        <end position="305"/>
    </location>
</feature>
<feature type="domain" description="ABC transmembrane type-1" evidence="8">
    <location>
        <begin position="132"/>
        <end position="348"/>
    </location>
</feature>
<keyword evidence="4 7" id="KW-0812">Transmembrane</keyword>
<comment type="caution">
    <text evidence="9">The sequence shown here is derived from an EMBL/GenBank/DDBJ whole genome shotgun (WGS) entry which is preliminary data.</text>
</comment>
<dbReference type="Pfam" id="PF19300">
    <property type="entry name" value="BPD_transp_1_N"/>
    <property type="match status" value="1"/>
</dbReference>
<dbReference type="InterPro" id="IPR035906">
    <property type="entry name" value="MetI-like_sf"/>
</dbReference>
<evidence type="ECO:0000256" key="2">
    <source>
        <dbReference type="ARBA" id="ARBA00022448"/>
    </source>
</evidence>
<dbReference type="CDD" id="cd06261">
    <property type="entry name" value="TM_PBP2"/>
    <property type="match status" value="1"/>
</dbReference>
<evidence type="ECO:0000256" key="7">
    <source>
        <dbReference type="RuleBase" id="RU363032"/>
    </source>
</evidence>
<keyword evidence="2 7" id="KW-0813">Transport</keyword>
<proteinExistence type="inferred from homology"/>
<dbReference type="EMBL" id="JAUFQU010000001">
    <property type="protein sequence ID" value="MDN3707561.1"/>
    <property type="molecule type" value="Genomic_DNA"/>
</dbReference>
<keyword evidence="6 7" id="KW-0472">Membrane</keyword>
<dbReference type="SUPFAM" id="SSF161098">
    <property type="entry name" value="MetI-like"/>
    <property type="match status" value="1"/>
</dbReference>
<organism evidence="9 10">
    <name type="scientific">Paenimyroides ceti</name>
    <dbReference type="NCBI Taxonomy" id="395087"/>
    <lineage>
        <taxon>Bacteria</taxon>
        <taxon>Pseudomonadati</taxon>
        <taxon>Bacteroidota</taxon>
        <taxon>Flavobacteriia</taxon>
        <taxon>Flavobacteriales</taxon>
        <taxon>Flavobacteriaceae</taxon>
        <taxon>Paenimyroides</taxon>
    </lineage>
</organism>
<feature type="transmembrane region" description="Helical" evidence="7">
    <location>
        <begin position="9"/>
        <end position="30"/>
    </location>
</feature>
<comment type="subcellular location">
    <subcellularLocation>
        <location evidence="1 7">Cell membrane</location>
        <topology evidence="1 7">Multi-pass membrane protein</topology>
    </subcellularLocation>
</comment>
<evidence type="ECO:0000256" key="4">
    <source>
        <dbReference type="ARBA" id="ARBA00022692"/>
    </source>
</evidence>
<evidence type="ECO:0000256" key="6">
    <source>
        <dbReference type="ARBA" id="ARBA00023136"/>
    </source>
</evidence>
<dbReference type="InterPro" id="IPR000515">
    <property type="entry name" value="MetI-like"/>
</dbReference>
<evidence type="ECO:0000259" key="8">
    <source>
        <dbReference type="PROSITE" id="PS50928"/>
    </source>
</evidence>
<keyword evidence="3" id="KW-1003">Cell membrane</keyword>
<evidence type="ECO:0000256" key="1">
    <source>
        <dbReference type="ARBA" id="ARBA00004651"/>
    </source>
</evidence>
<keyword evidence="10" id="KW-1185">Reference proteome</keyword>
<evidence type="ECO:0000256" key="5">
    <source>
        <dbReference type="ARBA" id="ARBA00022989"/>
    </source>
</evidence>
<reference evidence="10" key="1">
    <citation type="journal article" date="2019" name="Int. J. Syst. Evol. Microbiol.">
        <title>The Global Catalogue of Microorganisms (GCM) 10K type strain sequencing project: providing services to taxonomists for standard genome sequencing and annotation.</title>
        <authorList>
            <consortium name="The Broad Institute Genomics Platform"/>
            <consortium name="The Broad Institute Genome Sequencing Center for Infectious Disease"/>
            <person name="Wu L."/>
            <person name="Ma J."/>
        </authorList>
    </citation>
    <scope>NUCLEOTIDE SEQUENCE [LARGE SCALE GENOMIC DNA]</scope>
    <source>
        <strain evidence="10">CECT 7184</strain>
    </source>
</reference>
<comment type="similarity">
    <text evidence="7">Belongs to the binding-protein-dependent transport system permease family.</text>
</comment>
<dbReference type="PANTHER" id="PTHR43163">
    <property type="entry name" value="DIPEPTIDE TRANSPORT SYSTEM PERMEASE PROTEIN DPPB-RELATED"/>
    <property type="match status" value="1"/>
</dbReference>
<dbReference type="Pfam" id="PF00528">
    <property type="entry name" value="BPD_transp_1"/>
    <property type="match status" value="1"/>
</dbReference>
<evidence type="ECO:0000313" key="10">
    <source>
        <dbReference type="Proteomes" id="UP001242368"/>
    </source>
</evidence>
<dbReference type="Gene3D" id="1.10.3720.10">
    <property type="entry name" value="MetI-like"/>
    <property type="match status" value="1"/>
</dbReference>
<dbReference type="PANTHER" id="PTHR43163:SF6">
    <property type="entry name" value="DIPEPTIDE TRANSPORT SYSTEM PERMEASE PROTEIN DPPB-RELATED"/>
    <property type="match status" value="1"/>
</dbReference>
<sequence>MLRYFFNKLAYAFLTLFGVITVVFLLFNVLPGDPARMMLDQNENSEQLAIIKKKYGFDQPLSIQYVYYLNDLSPVSLHGTNPQEYTFYTPEKYGGYLLGEINNKHIVLKKPYLRESFQKNGKKVSDIIANTLPSTAFLAVFAITIAIVIGLIFGIFSALYKDTLFDRLTAFVSTIGMSIPSFFSAILFAWIFGFVLHEYTHLNMTGSLYEVDDFGEGVHLQLKNSILPAFVLGIRPLGVVIQLMRNSLLEVLNQDYIRTAQAKGLSVYKIVTRHALKNALNPVVTALSGWFASLLAGAVFVEFIFGWNGLGKEVVDALNNLDLPVIMGAVLVIATTFVLITILVDIIYAYLDPRIKLK</sequence>
<keyword evidence="5 7" id="KW-1133">Transmembrane helix</keyword>
<gene>
    <name evidence="9" type="ORF">QW060_10495</name>
</gene>
<dbReference type="InterPro" id="IPR045621">
    <property type="entry name" value="BPD_transp_1_N"/>
</dbReference>
<dbReference type="Proteomes" id="UP001242368">
    <property type="component" value="Unassembled WGS sequence"/>
</dbReference>
<dbReference type="PROSITE" id="PS50928">
    <property type="entry name" value="ABC_TM1"/>
    <property type="match status" value="1"/>
</dbReference>
<evidence type="ECO:0000313" key="9">
    <source>
        <dbReference type="EMBL" id="MDN3707561.1"/>
    </source>
</evidence>
<feature type="transmembrane region" description="Helical" evidence="7">
    <location>
        <begin position="136"/>
        <end position="159"/>
    </location>
</feature>
<accession>A0ABT8CTU1</accession>
<feature type="transmembrane region" description="Helical" evidence="7">
    <location>
        <begin position="325"/>
        <end position="351"/>
    </location>
</feature>
<evidence type="ECO:0000256" key="3">
    <source>
        <dbReference type="ARBA" id="ARBA00022475"/>
    </source>
</evidence>
<dbReference type="RefSeq" id="WP_290363534.1">
    <property type="nucleotide sequence ID" value="NZ_JAUFQU010000001.1"/>
</dbReference>
<name>A0ABT8CTU1_9FLAO</name>
<feature type="transmembrane region" description="Helical" evidence="7">
    <location>
        <begin position="171"/>
        <end position="196"/>
    </location>
</feature>